<dbReference type="EMBL" id="JBHSXM010000003">
    <property type="protein sequence ID" value="MFC6838156.1"/>
    <property type="molecule type" value="Genomic_DNA"/>
</dbReference>
<sequence>MQPFEGVDVLDLTQSIAGPVSTAMLASMGANVVKLEPPDGDAFRGMLGGAMFTYANRGGKRSIAVDLKTEEGATVARDLARRADVVVESFRPGVVEKFGLDYETTRAENPGVVYCSVSGFGQGGPYRDYPAYDPVVQAASGLMSVIGYPDRPPVRIGASVIDCGTGANAAFMMASALRERERTGEGEYIDMSLFDVAVSWMGYWLAYYDSVGETPRRAGSRLHGFAPNNVFEAGDGDALYMSAISDHLYERVCRAVDREDLLDDERFGSPDDRWDNREVLEAELAETFARYERDALVERLAAAGVPTGPLQGVTDLLDDDHLAARDLVTETENVERDRRVRTAAYPLRTREGLPDLADPPSLGEHTREVLADLGVAESEVDRLLEEDVVRDA</sequence>
<dbReference type="InterPro" id="IPR023606">
    <property type="entry name" value="CoA-Trfase_III_dom_1_sf"/>
</dbReference>
<dbReference type="Gene3D" id="3.40.50.10540">
    <property type="entry name" value="Crotonobetainyl-coa:carnitine coa-transferase, domain 1"/>
    <property type="match status" value="1"/>
</dbReference>
<comment type="caution">
    <text evidence="2">The sequence shown here is derived from an EMBL/GenBank/DDBJ whole genome shotgun (WGS) entry which is preliminary data.</text>
</comment>
<evidence type="ECO:0000313" key="3">
    <source>
        <dbReference type="Proteomes" id="UP001596406"/>
    </source>
</evidence>
<dbReference type="GO" id="GO:0016740">
    <property type="term" value="F:transferase activity"/>
    <property type="evidence" value="ECO:0007669"/>
    <property type="project" value="UniProtKB-KW"/>
</dbReference>
<protein>
    <submittedName>
        <fullName evidence="2">CaiB/BaiF CoA transferase family protein</fullName>
    </submittedName>
</protein>
<dbReference type="AlphaFoldDB" id="A0ABD5UJ63"/>
<dbReference type="InterPro" id="IPR003673">
    <property type="entry name" value="CoA-Trfase_fam_III"/>
</dbReference>
<keyword evidence="3" id="KW-1185">Reference proteome</keyword>
<dbReference type="Pfam" id="PF02515">
    <property type="entry name" value="CoA_transf_3"/>
    <property type="match status" value="1"/>
</dbReference>
<accession>A0ABD5UJ63</accession>
<dbReference type="Proteomes" id="UP001596406">
    <property type="component" value="Unassembled WGS sequence"/>
</dbReference>
<organism evidence="2 3">
    <name type="scientific">Halomarina ordinaria</name>
    <dbReference type="NCBI Taxonomy" id="3033939"/>
    <lineage>
        <taxon>Archaea</taxon>
        <taxon>Methanobacteriati</taxon>
        <taxon>Methanobacteriota</taxon>
        <taxon>Stenosarchaea group</taxon>
        <taxon>Halobacteria</taxon>
        <taxon>Halobacteriales</taxon>
        <taxon>Natronomonadaceae</taxon>
        <taxon>Halomarina</taxon>
    </lineage>
</organism>
<name>A0ABD5UJ63_9EURY</name>
<dbReference type="InterPro" id="IPR044855">
    <property type="entry name" value="CoA-Trfase_III_dom3_sf"/>
</dbReference>
<evidence type="ECO:0000313" key="2">
    <source>
        <dbReference type="EMBL" id="MFC6838156.1"/>
    </source>
</evidence>
<dbReference type="PANTHER" id="PTHR48207">
    <property type="entry name" value="SUCCINATE--HYDROXYMETHYLGLUTARATE COA-TRANSFERASE"/>
    <property type="match status" value="1"/>
</dbReference>
<dbReference type="InterPro" id="IPR050483">
    <property type="entry name" value="CoA-transferase_III_domain"/>
</dbReference>
<dbReference type="PANTHER" id="PTHR48207:SF3">
    <property type="entry name" value="SUCCINATE--HYDROXYMETHYLGLUTARATE COA-TRANSFERASE"/>
    <property type="match status" value="1"/>
</dbReference>
<dbReference type="Gene3D" id="3.30.1540.10">
    <property type="entry name" value="formyl-coa transferase, domain 3"/>
    <property type="match status" value="1"/>
</dbReference>
<proteinExistence type="predicted"/>
<dbReference type="RefSeq" id="WP_304449874.1">
    <property type="nucleotide sequence ID" value="NZ_JARRAH010000003.1"/>
</dbReference>
<reference evidence="2 3" key="1">
    <citation type="journal article" date="2019" name="Int. J. Syst. Evol. Microbiol.">
        <title>The Global Catalogue of Microorganisms (GCM) 10K type strain sequencing project: providing services to taxonomists for standard genome sequencing and annotation.</title>
        <authorList>
            <consortium name="The Broad Institute Genomics Platform"/>
            <consortium name="The Broad Institute Genome Sequencing Center for Infectious Disease"/>
            <person name="Wu L."/>
            <person name="Ma J."/>
        </authorList>
    </citation>
    <scope>NUCLEOTIDE SEQUENCE [LARGE SCALE GENOMIC DNA]</scope>
    <source>
        <strain evidence="2 3">PSRA2</strain>
    </source>
</reference>
<dbReference type="SUPFAM" id="SSF89796">
    <property type="entry name" value="CoA-transferase family III (CaiB/BaiF)"/>
    <property type="match status" value="1"/>
</dbReference>
<evidence type="ECO:0000256" key="1">
    <source>
        <dbReference type="ARBA" id="ARBA00022679"/>
    </source>
</evidence>
<gene>
    <name evidence="2" type="ORF">ACFQHK_16870</name>
</gene>
<keyword evidence="1 2" id="KW-0808">Transferase</keyword>